<keyword evidence="2" id="KW-1185">Reference proteome</keyword>
<accession>A0ACC5VU01</accession>
<keyword evidence="1" id="KW-0547">Nucleotide-binding</keyword>
<organism evidence="1 2">
    <name type="scientific">Vreelandella aquamarina</name>
    <dbReference type="NCBI Taxonomy" id="77097"/>
    <lineage>
        <taxon>Bacteria</taxon>
        <taxon>Pseudomonadati</taxon>
        <taxon>Pseudomonadota</taxon>
        <taxon>Gammaproteobacteria</taxon>
        <taxon>Oceanospirillales</taxon>
        <taxon>Halomonadaceae</taxon>
        <taxon>Vreelandella</taxon>
    </lineage>
</organism>
<evidence type="ECO:0000313" key="1">
    <source>
        <dbReference type="EMBL" id="MBZ5487251.1"/>
    </source>
</evidence>
<evidence type="ECO:0000313" key="2">
    <source>
        <dbReference type="Proteomes" id="UP001319846"/>
    </source>
</evidence>
<keyword evidence="1" id="KW-0378">Hydrolase</keyword>
<comment type="caution">
    <text evidence="1">The sequence shown here is derived from an EMBL/GenBank/DDBJ whole genome shotgun (WGS) entry which is preliminary data.</text>
</comment>
<dbReference type="Proteomes" id="UP001319846">
    <property type="component" value="Unassembled WGS sequence"/>
</dbReference>
<protein>
    <submittedName>
        <fullName evidence="1">DEAD/DEAH box helicase</fullName>
    </submittedName>
</protein>
<keyword evidence="1" id="KW-0347">Helicase</keyword>
<gene>
    <name evidence="1" type="ORF">HW452_06900</name>
</gene>
<reference evidence="1" key="1">
    <citation type="submission" date="2020-06" db="EMBL/GenBank/DDBJ databases">
        <title>Whole Genome Sequence of Halomonas aquamarina MB598.</title>
        <authorList>
            <person name="Pervaiz M."/>
            <person name="Fariq A."/>
            <person name="Yasmin A."/>
            <person name="Welch M."/>
        </authorList>
    </citation>
    <scope>NUCLEOTIDE SEQUENCE</scope>
    <source>
        <strain evidence="1">MB598</strain>
    </source>
</reference>
<proteinExistence type="predicted"/>
<keyword evidence="1" id="KW-0067">ATP-binding</keyword>
<name>A0ACC5VU01_9GAMM</name>
<dbReference type="EMBL" id="JABYQT010000003">
    <property type="protein sequence ID" value="MBZ5487251.1"/>
    <property type="molecule type" value="Genomic_DNA"/>
</dbReference>
<sequence length="468" mass="52777">MKALVDVTPTPEQLALFSRIRSGVEVIRGAAGSGKTTTAILKLRAAVGFYINRSKRNNNDKRVKVLVLTFNRTLRGYVQELARNQIGKSGEIDLTVSTFASWASTLNESDSEYIAYPNKYIKELCSNISLSQDFLLEEVSYVLGKYLEENLDDYLDSRRDGRGSVPRMERPTREKLLKEVIFPYLALKKKLNVIDWHDNAIPLINEKKAAYDVVVVDETQDFSANEIRAVMNQLSEGHTVSFVLDGAQRIYARSFTWSEVGLIVRPENSYKLVKNYRNTKQIARLAASVLDGISPGSDTTIPDFSTASREGNLPLILEGNYSSQLSYALKFIYDNIDLDSESVAFLQAKGGGWFKDLKKELDRRKLDFIDLTKLSTWPSGKENIALSTMHSAKGLEFDYVFILGLNNESLPVEQFEVGKENEFLQKVQRLVAMAIGRSRTNVIIGYKPEDPPVIADFFKKDMCEKVVL</sequence>